<gene>
    <name evidence="1" type="ORF">Sjap_022299</name>
</gene>
<keyword evidence="2" id="KW-1185">Reference proteome</keyword>
<evidence type="ECO:0000313" key="1">
    <source>
        <dbReference type="EMBL" id="KAK9096802.1"/>
    </source>
</evidence>
<name>A0AAP0ERS8_9MAGN</name>
<reference evidence="1 2" key="1">
    <citation type="submission" date="2024-01" db="EMBL/GenBank/DDBJ databases">
        <title>Genome assemblies of Stephania.</title>
        <authorList>
            <person name="Yang L."/>
        </authorList>
    </citation>
    <scope>NUCLEOTIDE SEQUENCE [LARGE SCALE GENOMIC DNA]</scope>
    <source>
        <strain evidence="1">QJT</strain>
        <tissue evidence="1">Leaf</tissue>
    </source>
</reference>
<accession>A0AAP0ERS8</accession>
<evidence type="ECO:0000313" key="2">
    <source>
        <dbReference type="Proteomes" id="UP001417504"/>
    </source>
</evidence>
<dbReference type="EMBL" id="JBBNAE010000009">
    <property type="protein sequence ID" value="KAK9096802.1"/>
    <property type="molecule type" value="Genomic_DNA"/>
</dbReference>
<sequence>MARIGLTIQAAQWRVNFHDSLTRSSLPKCAMGDVVGIYPLWCHPWCGSDDPRRKMRQGSLLLHKNQYGTITCDIDALSELQPELLVSGAHIPARTFVGPTSKTEHNRISVLVGEHIRIAGAGASDLTDEAKLAGVLGPAELMVGVGKREMKVGGWSVVRCMVSHLSHSFSIHPYTGLFHKARIMTETLSSQSYTSLFRRVTANE</sequence>
<comment type="caution">
    <text evidence="1">The sequence shown here is derived from an EMBL/GenBank/DDBJ whole genome shotgun (WGS) entry which is preliminary data.</text>
</comment>
<organism evidence="1 2">
    <name type="scientific">Stephania japonica</name>
    <dbReference type="NCBI Taxonomy" id="461633"/>
    <lineage>
        <taxon>Eukaryota</taxon>
        <taxon>Viridiplantae</taxon>
        <taxon>Streptophyta</taxon>
        <taxon>Embryophyta</taxon>
        <taxon>Tracheophyta</taxon>
        <taxon>Spermatophyta</taxon>
        <taxon>Magnoliopsida</taxon>
        <taxon>Ranunculales</taxon>
        <taxon>Menispermaceae</taxon>
        <taxon>Menispermoideae</taxon>
        <taxon>Cissampelideae</taxon>
        <taxon>Stephania</taxon>
    </lineage>
</organism>
<protein>
    <submittedName>
        <fullName evidence="1">Uncharacterized protein</fullName>
    </submittedName>
</protein>
<dbReference type="Proteomes" id="UP001417504">
    <property type="component" value="Unassembled WGS sequence"/>
</dbReference>
<proteinExistence type="predicted"/>
<dbReference type="AlphaFoldDB" id="A0AAP0ERS8"/>